<dbReference type="AlphaFoldDB" id="A0A804ICU4"/>
<name>A0A804ICU4_MUSAM</name>
<dbReference type="EnsemblPlants" id="Ma03_t16520.1">
    <property type="protein sequence ID" value="Ma03_p16520.1"/>
    <property type="gene ID" value="Ma03_g16520"/>
</dbReference>
<proteinExistence type="predicted"/>
<dbReference type="Gramene" id="Ma03_t16520.1">
    <property type="protein sequence ID" value="Ma03_p16520.1"/>
    <property type="gene ID" value="Ma03_g16520"/>
</dbReference>
<reference evidence="2" key="2">
    <citation type="submission" date="2021-05" db="UniProtKB">
        <authorList>
            <consortium name="EnsemblPlants"/>
        </authorList>
    </citation>
    <scope>IDENTIFICATION</scope>
    <source>
        <strain evidence="2">subsp. malaccensis</strain>
    </source>
</reference>
<evidence type="ECO:0000313" key="2">
    <source>
        <dbReference type="EnsemblPlants" id="Ma03_p16520.1"/>
    </source>
</evidence>
<evidence type="ECO:0000313" key="3">
    <source>
        <dbReference type="Proteomes" id="UP000012960"/>
    </source>
</evidence>
<dbReference type="InParanoid" id="A0A804ICU4"/>
<evidence type="ECO:0000313" key="1">
    <source>
        <dbReference type="EMBL" id="CAG1850428.1"/>
    </source>
</evidence>
<protein>
    <submittedName>
        <fullName evidence="1">(wild Malaysian banana) hypothetical protein</fullName>
    </submittedName>
</protein>
<keyword evidence="3" id="KW-1185">Reference proteome</keyword>
<dbReference type="EMBL" id="HG996468">
    <property type="protein sequence ID" value="CAG1850428.1"/>
    <property type="molecule type" value="Genomic_DNA"/>
</dbReference>
<accession>A0A804ICU4</accession>
<organism evidence="2 3">
    <name type="scientific">Musa acuminata subsp. malaccensis</name>
    <name type="common">Wild banana</name>
    <name type="synonym">Musa malaccensis</name>
    <dbReference type="NCBI Taxonomy" id="214687"/>
    <lineage>
        <taxon>Eukaryota</taxon>
        <taxon>Viridiplantae</taxon>
        <taxon>Streptophyta</taxon>
        <taxon>Embryophyta</taxon>
        <taxon>Tracheophyta</taxon>
        <taxon>Spermatophyta</taxon>
        <taxon>Magnoliopsida</taxon>
        <taxon>Liliopsida</taxon>
        <taxon>Zingiberales</taxon>
        <taxon>Musaceae</taxon>
        <taxon>Musa</taxon>
    </lineage>
</organism>
<gene>
    <name evidence="1" type="ORF">GSMUA_201380.1</name>
</gene>
<reference evidence="1" key="1">
    <citation type="submission" date="2021-03" db="EMBL/GenBank/DDBJ databases">
        <authorList>
            <consortium name="Genoscope - CEA"/>
            <person name="William W."/>
        </authorList>
    </citation>
    <scope>NUCLEOTIDE SEQUENCE</scope>
    <source>
        <strain evidence="1">Doubled-haploid Pahang</strain>
    </source>
</reference>
<sequence>MLGLSDASKPAQIVKIPIIMLYACPAGLHVLVNYCGLTILSCLEYVAIGLHVSNLIFTDIVGPPEMASDEGKNMLVIGMASEVSLMEYLGMCDAFSVT</sequence>
<dbReference type="Proteomes" id="UP000012960">
    <property type="component" value="Unplaced"/>
</dbReference>